<dbReference type="EMBL" id="JAWZYT010007318">
    <property type="protein sequence ID" value="KAK4286790.1"/>
    <property type="molecule type" value="Genomic_DNA"/>
</dbReference>
<dbReference type="AlphaFoldDB" id="A0AAE1TKM2"/>
<organism evidence="1 2">
    <name type="scientific">Petrolisthes manimaculis</name>
    <dbReference type="NCBI Taxonomy" id="1843537"/>
    <lineage>
        <taxon>Eukaryota</taxon>
        <taxon>Metazoa</taxon>
        <taxon>Ecdysozoa</taxon>
        <taxon>Arthropoda</taxon>
        <taxon>Crustacea</taxon>
        <taxon>Multicrustacea</taxon>
        <taxon>Malacostraca</taxon>
        <taxon>Eumalacostraca</taxon>
        <taxon>Eucarida</taxon>
        <taxon>Decapoda</taxon>
        <taxon>Pleocyemata</taxon>
        <taxon>Anomura</taxon>
        <taxon>Galatheoidea</taxon>
        <taxon>Porcellanidae</taxon>
        <taxon>Petrolisthes</taxon>
    </lineage>
</organism>
<keyword evidence="2" id="KW-1185">Reference proteome</keyword>
<evidence type="ECO:0000313" key="2">
    <source>
        <dbReference type="Proteomes" id="UP001292094"/>
    </source>
</evidence>
<name>A0AAE1TKM2_9EUCA</name>
<sequence length="106" mass="11316">MEGGKEGCGKGSIMVLEAAGGGGWVDRAGSGRGNGTVCGRRQVDGKEESSGDWGRKEEVVVVVVVGIGEVDERNSLCLWLRQRDRRLLPAFVSLSPPVLYIVHHPS</sequence>
<protein>
    <submittedName>
        <fullName evidence="1">Uncharacterized protein</fullName>
    </submittedName>
</protein>
<dbReference type="Proteomes" id="UP001292094">
    <property type="component" value="Unassembled WGS sequence"/>
</dbReference>
<evidence type="ECO:0000313" key="1">
    <source>
        <dbReference type="EMBL" id="KAK4286790.1"/>
    </source>
</evidence>
<proteinExistence type="predicted"/>
<reference evidence="1" key="1">
    <citation type="submission" date="2023-11" db="EMBL/GenBank/DDBJ databases">
        <title>Genome assemblies of two species of porcelain crab, Petrolisthes cinctipes and Petrolisthes manimaculis (Anomura: Porcellanidae).</title>
        <authorList>
            <person name="Angst P."/>
        </authorList>
    </citation>
    <scope>NUCLEOTIDE SEQUENCE</scope>
    <source>
        <strain evidence="1">PB745_02</strain>
        <tissue evidence="1">Gill</tissue>
    </source>
</reference>
<gene>
    <name evidence="1" type="ORF">Pmani_040121</name>
</gene>
<accession>A0AAE1TKM2</accession>
<comment type="caution">
    <text evidence="1">The sequence shown here is derived from an EMBL/GenBank/DDBJ whole genome shotgun (WGS) entry which is preliminary data.</text>
</comment>